<evidence type="ECO:0000256" key="6">
    <source>
        <dbReference type="ARBA" id="ARBA00022741"/>
    </source>
</evidence>
<name>A0A0J8D6K6_CLOCY</name>
<dbReference type="InterPro" id="IPR003593">
    <property type="entry name" value="AAA+_ATPase"/>
</dbReference>
<keyword evidence="17" id="KW-1185">Reference proteome</keyword>
<dbReference type="Proteomes" id="UP000036756">
    <property type="component" value="Unassembled WGS sequence"/>
</dbReference>
<dbReference type="GO" id="GO:0003924">
    <property type="term" value="F:GTPase activity"/>
    <property type="evidence" value="ECO:0007669"/>
    <property type="project" value="UniProtKB-UniRule"/>
</dbReference>
<evidence type="ECO:0000256" key="10">
    <source>
        <dbReference type="ARBA" id="ARBA00023136"/>
    </source>
</evidence>
<evidence type="ECO:0000256" key="8">
    <source>
        <dbReference type="ARBA" id="ARBA00022927"/>
    </source>
</evidence>
<keyword evidence="10" id="KW-0472">Membrane</keyword>
<sequence>MIIRKYIVKNMNEAMIKIKNDLGSEATIVSSKRVRVSGALGLFKKKMIEVTAAVDKVHQKPVVVDKKPSESVESFKESKVEKEINELKKMIENLGSKTASSYLEVAATLTHNTKSKTIQYLSSKGVDNELLGEIESSIKLLIESSDEVVRDNDIEKRALDSIVNLIDIRDEEEERIKVLIGPTGVGKTTTIAKLASMYTLYKRKKVGLITLDTYRIGAVEQLKTYAEILNIPFEVVISSKDVEQALDRMSNCDIVLVDTTGRSSKNFMQISEIRNLVKEFNPDSIHLVLSVTTKDKDMKSIIENYSTLNYQSIILTKVDETDEYGGILNSLYYSKMPIAYICNGQDVPDDIEVPSKDKIYNIVLGDMENGPSR</sequence>
<feature type="domain" description="AAA+ ATPase" evidence="14">
    <location>
        <begin position="173"/>
        <end position="309"/>
    </location>
</feature>
<dbReference type="PANTHER" id="PTHR43134:SF3">
    <property type="entry name" value="FLAGELLAR BIOSYNTHESIS PROTEIN FLHF"/>
    <property type="match status" value="1"/>
</dbReference>
<evidence type="ECO:0000256" key="12">
    <source>
        <dbReference type="ARBA" id="ARBA00025337"/>
    </source>
</evidence>
<evidence type="ECO:0000256" key="3">
    <source>
        <dbReference type="ARBA" id="ARBA00014919"/>
    </source>
</evidence>
<dbReference type="Gene3D" id="1.20.120.1380">
    <property type="entry name" value="Flagellar FlhF biosynthesis protein, N domain"/>
    <property type="match status" value="1"/>
</dbReference>
<dbReference type="GO" id="GO:0044781">
    <property type="term" value="P:bacterial-type flagellum organization"/>
    <property type="evidence" value="ECO:0007669"/>
    <property type="project" value="UniProtKB-UniRule"/>
</dbReference>
<keyword evidence="7" id="KW-1005">Bacterial flagellum biogenesis</keyword>
<dbReference type="Gene3D" id="3.40.50.300">
    <property type="entry name" value="P-loop containing nucleotide triphosphate hydrolases"/>
    <property type="match status" value="1"/>
</dbReference>
<feature type="domain" description="SRP54-type proteins GTP-binding" evidence="15">
    <location>
        <begin position="174"/>
        <end position="365"/>
    </location>
</feature>
<organism evidence="16 17">
    <name type="scientific">Clostridium cylindrosporum DSM 605</name>
    <dbReference type="NCBI Taxonomy" id="1121307"/>
    <lineage>
        <taxon>Bacteria</taxon>
        <taxon>Bacillati</taxon>
        <taxon>Bacillota</taxon>
        <taxon>Clostridia</taxon>
        <taxon>Eubacteriales</taxon>
        <taxon>Clostridiaceae</taxon>
        <taxon>Clostridium</taxon>
    </lineage>
</organism>
<dbReference type="GO" id="GO:0015031">
    <property type="term" value="P:protein transport"/>
    <property type="evidence" value="ECO:0007669"/>
    <property type="project" value="UniProtKB-KW"/>
</dbReference>
<evidence type="ECO:0000256" key="5">
    <source>
        <dbReference type="ARBA" id="ARBA00022475"/>
    </source>
</evidence>
<gene>
    <name evidence="16" type="primary">flhF</name>
    <name evidence="16" type="ORF">CLCY_2c04770</name>
</gene>
<evidence type="ECO:0000256" key="2">
    <source>
        <dbReference type="ARBA" id="ARBA00008531"/>
    </source>
</evidence>
<dbReference type="CDD" id="cd17873">
    <property type="entry name" value="FlhF"/>
    <property type="match status" value="1"/>
</dbReference>
<dbReference type="InterPro" id="IPR047040">
    <property type="entry name" value="FlhF__GTPase_dom"/>
</dbReference>
<evidence type="ECO:0000256" key="13">
    <source>
        <dbReference type="NCBIfam" id="TIGR03499"/>
    </source>
</evidence>
<keyword evidence="9" id="KW-0342">GTP-binding</keyword>
<dbReference type="PANTHER" id="PTHR43134">
    <property type="entry name" value="SIGNAL RECOGNITION PARTICLE RECEPTOR SUBUNIT ALPHA"/>
    <property type="match status" value="1"/>
</dbReference>
<dbReference type="SUPFAM" id="SSF52540">
    <property type="entry name" value="P-loop containing nucleoside triphosphate hydrolases"/>
    <property type="match status" value="1"/>
</dbReference>
<evidence type="ECO:0000256" key="1">
    <source>
        <dbReference type="ARBA" id="ARBA00004413"/>
    </source>
</evidence>
<evidence type="ECO:0000259" key="14">
    <source>
        <dbReference type="SMART" id="SM00382"/>
    </source>
</evidence>
<keyword evidence="16" id="KW-0966">Cell projection</keyword>
<dbReference type="GO" id="GO:0006614">
    <property type="term" value="P:SRP-dependent cotranslational protein targeting to membrane"/>
    <property type="evidence" value="ECO:0007669"/>
    <property type="project" value="UniProtKB-UniRule"/>
</dbReference>
<dbReference type="NCBIfam" id="TIGR03499">
    <property type="entry name" value="FlhF"/>
    <property type="match status" value="1"/>
</dbReference>
<dbReference type="InterPro" id="IPR027417">
    <property type="entry name" value="P-loop_NTPase"/>
</dbReference>
<keyword evidence="16" id="KW-0282">Flagellum</keyword>
<comment type="function">
    <text evidence="12">Necessary for flagellar biosynthesis. May be involved in translocation of the flagellum.</text>
</comment>
<dbReference type="SMART" id="SM00962">
    <property type="entry name" value="SRP54"/>
    <property type="match status" value="1"/>
</dbReference>
<proteinExistence type="inferred from homology"/>
<dbReference type="GO" id="GO:0005525">
    <property type="term" value="F:GTP binding"/>
    <property type="evidence" value="ECO:0007669"/>
    <property type="project" value="UniProtKB-UniRule"/>
</dbReference>
<dbReference type="FunFam" id="3.40.50.300:FF:000695">
    <property type="entry name" value="Flagellar biosynthesis regulator FlhF"/>
    <property type="match status" value="1"/>
</dbReference>
<dbReference type="AlphaFoldDB" id="A0A0J8D6K6"/>
<accession>A0A0J8D6K6</accession>
<evidence type="ECO:0000256" key="4">
    <source>
        <dbReference type="ARBA" id="ARBA00022448"/>
    </source>
</evidence>
<keyword evidence="11" id="KW-1006">Bacterial flagellum protein export</keyword>
<dbReference type="InterPro" id="IPR020006">
    <property type="entry name" value="FlhF"/>
</dbReference>
<comment type="subcellular location">
    <subcellularLocation>
        <location evidence="1">Cell membrane</location>
        <topology evidence="1">Peripheral membrane protein</topology>
        <orientation evidence="1">Cytoplasmic side</orientation>
    </subcellularLocation>
</comment>
<comment type="similarity">
    <text evidence="2">Belongs to the GTP-binding SRP family.</text>
</comment>
<keyword evidence="5" id="KW-1003">Cell membrane</keyword>
<reference evidence="16 17" key="1">
    <citation type="submission" date="2015-06" db="EMBL/GenBank/DDBJ databases">
        <title>Draft genome sequence of the purine-degrading Clostridium cylindrosporum HC-1 (DSM 605).</title>
        <authorList>
            <person name="Poehlein A."/>
            <person name="Schiel-Bengelsdorf B."/>
            <person name="Bengelsdorf F."/>
            <person name="Daniel R."/>
            <person name="Duerre P."/>
        </authorList>
    </citation>
    <scope>NUCLEOTIDE SEQUENCE [LARGE SCALE GENOMIC DNA]</scope>
    <source>
        <strain evidence="16 17">DSM 605</strain>
    </source>
</reference>
<dbReference type="STRING" id="1121307.CLCY_2c04770"/>
<protein>
    <recommendedName>
        <fullName evidence="3 13">Flagellar biosynthesis protein FlhF</fullName>
    </recommendedName>
</protein>
<dbReference type="GO" id="GO:0005047">
    <property type="term" value="F:signal recognition particle binding"/>
    <property type="evidence" value="ECO:0007669"/>
    <property type="project" value="TreeGrafter"/>
</dbReference>
<evidence type="ECO:0000256" key="7">
    <source>
        <dbReference type="ARBA" id="ARBA00022795"/>
    </source>
</evidence>
<dbReference type="RefSeq" id="WP_048571130.1">
    <property type="nucleotide sequence ID" value="NZ_LFVU01000027.1"/>
</dbReference>
<dbReference type="EMBL" id="LFVU01000027">
    <property type="protein sequence ID" value="KMT21715.1"/>
    <property type="molecule type" value="Genomic_DNA"/>
</dbReference>
<evidence type="ECO:0000313" key="17">
    <source>
        <dbReference type="Proteomes" id="UP000036756"/>
    </source>
</evidence>
<keyword evidence="16" id="KW-0969">Cilium</keyword>
<dbReference type="Pfam" id="PF00448">
    <property type="entry name" value="SRP54"/>
    <property type="match status" value="1"/>
</dbReference>
<evidence type="ECO:0000256" key="11">
    <source>
        <dbReference type="ARBA" id="ARBA00023225"/>
    </source>
</evidence>
<keyword evidence="4" id="KW-0813">Transport</keyword>
<dbReference type="InterPro" id="IPR000897">
    <property type="entry name" value="SRP54_GTPase_dom"/>
</dbReference>
<evidence type="ECO:0000313" key="16">
    <source>
        <dbReference type="EMBL" id="KMT21715.1"/>
    </source>
</evidence>
<keyword evidence="8" id="KW-0653">Protein transport</keyword>
<evidence type="ECO:0000259" key="15">
    <source>
        <dbReference type="SMART" id="SM00962"/>
    </source>
</evidence>
<keyword evidence="6" id="KW-0547">Nucleotide-binding</keyword>
<dbReference type="GO" id="GO:0005886">
    <property type="term" value="C:plasma membrane"/>
    <property type="evidence" value="ECO:0007669"/>
    <property type="project" value="UniProtKB-SubCell"/>
</dbReference>
<evidence type="ECO:0000256" key="9">
    <source>
        <dbReference type="ARBA" id="ARBA00023134"/>
    </source>
</evidence>
<comment type="caution">
    <text evidence="16">The sequence shown here is derived from an EMBL/GenBank/DDBJ whole genome shotgun (WGS) entry which is preliminary data.</text>
</comment>
<dbReference type="SMART" id="SM00382">
    <property type="entry name" value="AAA"/>
    <property type="match status" value="1"/>
</dbReference>
<dbReference type="PATRIC" id="fig|1121307.3.peg.1335"/>